<keyword evidence="1" id="KW-0732">Signal</keyword>
<evidence type="ECO:0000256" key="1">
    <source>
        <dbReference type="SAM" id="SignalP"/>
    </source>
</evidence>
<proteinExistence type="predicted"/>
<accession>A0A067SIM5</accession>
<organism evidence="2 3">
    <name type="scientific">Galerina marginata (strain CBS 339.88)</name>
    <dbReference type="NCBI Taxonomy" id="685588"/>
    <lineage>
        <taxon>Eukaryota</taxon>
        <taxon>Fungi</taxon>
        <taxon>Dikarya</taxon>
        <taxon>Basidiomycota</taxon>
        <taxon>Agaricomycotina</taxon>
        <taxon>Agaricomycetes</taxon>
        <taxon>Agaricomycetidae</taxon>
        <taxon>Agaricales</taxon>
        <taxon>Agaricineae</taxon>
        <taxon>Strophariaceae</taxon>
        <taxon>Galerina</taxon>
    </lineage>
</organism>
<evidence type="ECO:0000313" key="2">
    <source>
        <dbReference type="EMBL" id="KDR70795.1"/>
    </source>
</evidence>
<feature type="chain" id="PRO_5001645801" description="Glycoside hydrolase 131 catalytic N-terminal domain-containing protein" evidence="1">
    <location>
        <begin position="22"/>
        <end position="306"/>
    </location>
</feature>
<sequence length="306" mass="32409">MSFRTFAICALLTLQSLRGLASPLETTATEELVKTPGGLFPKSNVHAVPEGARVHHTGTEVHLIGADGAIIHSAPVSTQVSTNPKFTATKTSVAPRALTSGYVAYSYWKNAGKSNIASFSTSWTVPPLPAKQDGQILYIFNALVPNSFDGIFQPVLQFGYTPAGGGNYWAVASWYLIGTHTYYTAPAQVSVGQNLTGVMKFLSSSKSGSTTTYLWNSVFTGIPSTSLTIGSDEIFNYAYEALEIYTATGPSDLPTGTTMMGNITIATVDGAHPALNWTSVSDSTEGFQMAVVSSASTNGAMRITYP</sequence>
<dbReference type="Proteomes" id="UP000027222">
    <property type="component" value="Unassembled WGS sequence"/>
</dbReference>
<gene>
    <name evidence="2" type="ORF">GALMADRAFT_229827</name>
</gene>
<dbReference type="EMBL" id="KL142395">
    <property type="protein sequence ID" value="KDR70795.1"/>
    <property type="molecule type" value="Genomic_DNA"/>
</dbReference>
<name>A0A067SIM5_GALM3</name>
<feature type="signal peptide" evidence="1">
    <location>
        <begin position="1"/>
        <end position="21"/>
    </location>
</feature>
<protein>
    <recommendedName>
        <fullName evidence="4">Glycoside hydrolase 131 catalytic N-terminal domain-containing protein</fullName>
    </recommendedName>
</protein>
<evidence type="ECO:0000313" key="3">
    <source>
        <dbReference type="Proteomes" id="UP000027222"/>
    </source>
</evidence>
<keyword evidence="3" id="KW-1185">Reference proteome</keyword>
<reference evidence="3" key="1">
    <citation type="journal article" date="2014" name="Proc. Natl. Acad. Sci. U.S.A.">
        <title>Extensive sampling of basidiomycete genomes demonstrates inadequacy of the white-rot/brown-rot paradigm for wood decay fungi.</title>
        <authorList>
            <person name="Riley R."/>
            <person name="Salamov A.A."/>
            <person name="Brown D.W."/>
            <person name="Nagy L.G."/>
            <person name="Floudas D."/>
            <person name="Held B.W."/>
            <person name="Levasseur A."/>
            <person name="Lombard V."/>
            <person name="Morin E."/>
            <person name="Otillar R."/>
            <person name="Lindquist E.A."/>
            <person name="Sun H."/>
            <person name="LaButti K.M."/>
            <person name="Schmutz J."/>
            <person name="Jabbour D."/>
            <person name="Luo H."/>
            <person name="Baker S.E."/>
            <person name="Pisabarro A.G."/>
            <person name="Walton J.D."/>
            <person name="Blanchette R.A."/>
            <person name="Henrissat B."/>
            <person name="Martin F."/>
            <person name="Cullen D."/>
            <person name="Hibbett D.S."/>
            <person name="Grigoriev I.V."/>
        </authorList>
    </citation>
    <scope>NUCLEOTIDE SEQUENCE [LARGE SCALE GENOMIC DNA]</scope>
    <source>
        <strain evidence="3">CBS 339.88</strain>
    </source>
</reference>
<evidence type="ECO:0008006" key="4">
    <source>
        <dbReference type="Google" id="ProtNLM"/>
    </source>
</evidence>
<dbReference type="AlphaFoldDB" id="A0A067SIM5"/>
<dbReference type="HOGENOM" id="CLU_924506_0_0_1"/>
<dbReference type="OrthoDB" id="3256306at2759"/>